<dbReference type="AlphaFoldDB" id="B6HDV1"/>
<dbReference type="VEuPathDB" id="FungiDB:PCH_Pc20g14940"/>
<dbReference type="HOGENOM" id="CLU_1845762_0_0_1"/>
<reference evidence="1 2" key="1">
    <citation type="journal article" date="2008" name="Nat. Biotechnol.">
        <title>Genome sequencing and analysis of the filamentous fungus Penicillium chrysogenum.</title>
        <authorList>
            <person name="van den Berg M.A."/>
            <person name="Albang R."/>
            <person name="Albermann K."/>
            <person name="Badger J.H."/>
            <person name="Daran J.-M."/>
            <person name="Driessen A.J.M."/>
            <person name="Garcia-Estrada C."/>
            <person name="Fedorova N.D."/>
            <person name="Harris D.M."/>
            <person name="Heijne W.H.M."/>
            <person name="Joardar V.S."/>
            <person name="Kiel J.A.K.W."/>
            <person name="Kovalchuk A."/>
            <person name="Martin J.F."/>
            <person name="Nierman W.C."/>
            <person name="Nijland J.G."/>
            <person name="Pronk J.T."/>
            <person name="Roubos J.A."/>
            <person name="van der Klei I.J."/>
            <person name="van Peij N.N.M.E."/>
            <person name="Veenhuis M."/>
            <person name="von Doehren H."/>
            <person name="Wagner C."/>
            <person name="Wortman J.R."/>
            <person name="Bovenberg R.A.L."/>
        </authorList>
    </citation>
    <scope>NUCLEOTIDE SEQUENCE [LARGE SCALE GENOMIC DNA]</scope>
    <source>
        <strain evidence="2">ATCC 28089 / DSM 1075 / NRRL 1951 / Wisconsin 54-1255</strain>
    </source>
</reference>
<sequence>MTKAHLLHLWKLHVLGWQKKIDAMPNIKSRDVLRSRCSSVRVPAKSAEHIARSVDRLGLGPGSGYVIPGPRQTLLLSMSFSSSSQFVLAYSEKKIECHRTGAPYGWCAFSAGPYMPLVEDHRCSLVILTTEGYKRLESR</sequence>
<evidence type="ECO:0000313" key="2">
    <source>
        <dbReference type="Proteomes" id="UP000000724"/>
    </source>
</evidence>
<organism evidence="1 2">
    <name type="scientific">Penicillium rubens (strain ATCC 28089 / DSM 1075 / NRRL 1951 / Wisconsin 54-1255)</name>
    <name type="common">Penicillium chrysogenum</name>
    <dbReference type="NCBI Taxonomy" id="500485"/>
    <lineage>
        <taxon>Eukaryota</taxon>
        <taxon>Fungi</taxon>
        <taxon>Dikarya</taxon>
        <taxon>Ascomycota</taxon>
        <taxon>Pezizomycotina</taxon>
        <taxon>Eurotiomycetes</taxon>
        <taxon>Eurotiomycetidae</taxon>
        <taxon>Eurotiales</taxon>
        <taxon>Aspergillaceae</taxon>
        <taxon>Penicillium</taxon>
        <taxon>Penicillium chrysogenum species complex</taxon>
    </lineage>
</organism>
<dbReference type="EMBL" id="AM920435">
    <property type="protein sequence ID" value="CAP86823.1"/>
    <property type="molecule type" value="Genomic_DNA"/>
</dbReference>
<gene>
    <name evidence="1" type="ORF">Pc20g14940</name>
    <name evidence="1" type="ORF">PCH_Pc20g14940</name>
</gene>
<evidence type="ECO:0000313" key="1">
    <source>
        <dbReference type="EMBL" id="CAP86823.1"/>
    </source>
</evidence>
<protein>
    <submittedName>
        <fullName evidence="1">Uncharacterized protein</fullName>
    </submittedName>
</protein>
<accession>B6HDV1</accession>
<dbReference type="Proteomes" id="UP000000724">
    <property type="component" value="Contig Pc00c20"/>
</dbReference>
<keyword evidence="2" id="KW-1185">Reference proteome</keyword>
<name>B6HDV1_PENRW</name>
<proteinExistence type="predicted"/>